<dbReference type="SUPFAM" id="SSF53649">
    <property type="entry name" value="Alkaline phosphatase-like"/>
    <property type="match status" value="1"/>
</dbReference>
<dbReference type="InterPro" id="IPR026704">
    <property type="entry name" value="KATNIP"/>
</dbReference>
<dbReference type="SUPFAM" id="SSF52087">
    <property type="entry name" value="CRAL/TRIO domain"/>
    <property type="match status" value="1"/>
</dbReference>
<dbReference type="Pfam" id="PF14652">
    <property type="entry name" value="DUF4457"/>
    <property type="match status" value="1"/>
</dbReference>
<dbReference type="InterPro" id="IPR018488">
    <property type="entry name" value="cNMP-bd_CS"/>
</dbReference>
<organism evidence="3 4">
    <name type="scientific">Chrysochromulina tobinii</name>
    <dbReference type="NCBI Taxonomy" id="1460289"/>
    <lineage>
        <taxon>Eukaryota</taxon>
        <taxon>Haptista</taxon>
        <taxon>Haptophyta</taxon>
        <taxon>Prymnesiophyceae</taxon>
        <taxon>Prymnesiales</taxon>
        <taxon>Chrysochromulinaceae</taxon>
        <taxon>Chrysochromulina</taxon>
    </lineage>
</organism>
<dbReference type="InterPro" id="IPR014710">
    <property type="entry name" value="RmlC-like_jellyroll"/>
</dbReference>
<dbReference type="Pfam" id="PF00027">
    <property type="entry name" value="cNMP_binding"/>
    <property type="match status" value="1"/>
</dbReference>
<feature type="domain" description="CRAL-TRIO" evidence="2">
    <location>
        <begin position="490"/>
        <end position="664"/>
    </location>
</feature>
<proteinExistence type="predicted"/>
<name>A0A0M0JKI0_9EUKA</name>
<dbReference type="SMART" id="SM00516">
    <property type="entry name" value="SEC14"/>
    <property type="match status" value="1"/>
</dbReference>
<sequence length="878" mass="97986">MPSATRIFSNDDASNDPVELPTLTDFLNAYASSKSSPAAVVLCAGGKIFHESCESSARGFGLVTIEPDGWAHNLSSPEHARLHEAVRYHGCATHVDAQIGALLTALDELQLASTTAIVVHSDHGLLLHGEPSEDKLPLLAPNDRWLPPGTRQLYLRTRRLAYTLVLYPVEWRGLHARRGIERIFDETLYDRELDVNETKNVAYDDQYRGWRDRLLRVAVREWNVSLVDGSLEAAPDREARRRMLVALVGTLRVGAVSGRTAKESFLQSVKIFGSLSWRKISRVVDVIEEVVLGPNELVIKEGDQADSMYIIEEGECSVSQKGTSAADGETLLRVLKPGDYFGDRALLFDERRSATVTAISRIKLMRLDKESFRVLLSDLHAELLLRVPRDERWKKTEPSPHRAAAWVQAGGGARRYDATVSELALVREMQAEAGGAFKGVDDFTVLRFLRAAKGSAKHARRRYADYVAWRAAERVDEIEGEMIPPDAELAARLAPMLNPRILDGYDKLGRPVVYYNMAAFDIVWIQKHGLLKALLRVHIRNLERILKKVSASPHPERGHLYIFDAGARPVRPNVVTFMRGLACGLWMDMANVGQCWYPELMGCMCIVRGSSIGAWCVKQVKRILDPETAAKFELHSGPPYNIVRMHLPASILPPEVLNTAPHEEKELSSKHADNEGSGGDYGVLVGSPSGQHLQIDIISTWGDPHYVGLSALELFDEYGDPIELDSPELQVRADPADINVLPEYGHDVRVVSNLFDGTLRTCDDAHLWLAPFTPGRRNYIYIDLGAPRTLSMLRVWNYNKSRIHSFRGARLLEIRLDAQVIFLGEVNKAPGSLYEAEAAAEPILFTMEPAVLARLEEHDHALFEYEPVAELERALIAT</sequence>
<reference evidence="4" key="1">
    <citation type="journal article" date="2015" name="PLoS Genet.">
        <title>Genome Sequence and Transcriptome Analyses of Chrysochromulina tobin: Metabolic Tools for Enhanced Algal Fitness in the Prominent Order Prymnesiales (Haptophyceae).</title>
        <authorList>
            <person name="Hovde B.T."/>
            <person name="Deodato C.R."/>
            <person name="Hunsperger H.M."/>
            <person name="Ryken S.A."/>
            <person name="Yost W."/>
            <person name="Jha R.K."/>
            <person name="Patterson J."/>
            <person name="Monnat R.J. Jr."/>
            <person name="Barlow S.B."/>
            <person name="Starkenburg S.R."/>
            <person name="Cattolico R.A."/>
        </authorList>
    </citation>
    <scope>NUCLEOTIDE SEQUENCE</scope>
    <source>
        <strain evidence="4">CCMP291</strain>
    </source>
</reference>
<dbReference type="InterPro" id="IPR000595">
    <property type="entry name" value="cNMP-bd_dom"/>
</dbReference>
<dbReference type="InterPro" id="IPR027859">
    <property type="entry name" value="KATNIP_dom"/>
</dbReference>
<dbReference type="CDD" id="cd00170">
    <property type="entry name" value="SEC14"/>
    <property type="match status" value="1"/>
</dbReference>
<dbReference type="Proteomes" id="UP000037460">
    <property type="component" value="Unassembled WGS sequence"/>
</dbReference>
<dbReference type="InterPro" id="IPR036273">
    <property type="entry name" value="CRAL/TRIO_N_dom_sf"/>
</dbReference>
<dbReference type="InterPro" id="IPR001251">
    <property type="entry name" value="CRAL-TRIO_dom"/>
</dbReference>
<dbReference type="PANTHER" id="PTHR21534">
    <property type="entry name" value="KATANIN-INTERACTING PROTEIN"/>
    <property type="match status" value="1"/>
</dbReference>
<dbReference type="PROSITE" id="PS50191">
    <property type="entry name" value="CRAL_TRIO"/>
    <property type="match status" value="1"/>
</dbReference>
<protein>
    <recommendedName>
        <fullName evidence="5">Cyclic nucleotide-binding domain-containing protein</fullName>
    </recommendedName>
</protein>
<keyword evidence="4" id="KW-1185">Reference proteome</keyword>
<accession>A0A0M0JKI0</accession>
<gene>
    <name evidence="3" type="ORF">Ctob_007530</name>
</gene>
<comment type="caution">
    <text evidence="3">The sequence shown here is derived from an EMBL/GenBank/DDBJ whole genome shotgun (WGS) entry which is preliminary data.</text>
</comment>
<dbReference type="PANTHER" id="PTHR21534:SF0">
    <property type="entry name" value="KATANIN-INTERACTING PROTEIN"/>
    <property type="match status" value="1"/>
</dbReference>
<dbReference type="AlphaFoldDB" id="A0A0M0JKI0"/>
<dbReference type="SUPFAM" id="SSF46938">
    <property type="entry name" value="CRAL/TRIO N-terminal domain"/>
    <property type="match status" value="1"/>
</dbReference>
<dbReference type="Gene3D" id="3.40.720.10">
    <property type="entry name" value="Alkaline Phosphatase, subunit A"/>
    <property type="match status" value="1"/>
</dbReference>
<dbReference type="Gene3D" id="2.60.120.10">
    <property type="entry name" value="Jelly Rolls"/>
    <property type="match status" value="1"/>
</dbReference>
<dbReference type="PROSITE" id="PS00888">
    <property type="entry name" value="CNMP_BINDING_1"/>
    <property type="match status" value="1"/>
</dbReference>
<dbReference type="Gene3D" id="3.40.525.10">
    <property type="entry name" value="CRAL-TRIO lipid binding domain"/>
    <property type="match status" value="1"/>
</dbReference>
<dbReference type="InterPro" id="IPR018490">
    <property type="entry name" value="cNMP-bd_dom_sf"/>
</dbReference>
<dbReference type="OrthoDB" id="304622at2759"/>
<evidence type="ECO:0000313" key="3">
    <source>
        <dbReference type="EMBL" id="KOO26965.1"/>
    </source>
</evidence>
<evidence type="ECO:0008006" key="5">
    <source>
        <dbReference type="Google" id="ProtNLM"/>
    </source>
</evidence>
<dbReference type="SMART" id="SM00100">
    <property type="entry name" value="cNMP"/>
    <property type="match status" value="1"/>
</dbReference>
<feature type="domain" description="Cyclic nucleotide-binding" evidence="1">
    <location>
        <begin position="271"/>
        <end position="376"/>
    </location>
</feature>
<evidence type="ECO:0000259" key="2">
    <source>
        <dbReference type="PROSITE" id="PS50191"/>
    </source>
</evidence>
<dbReference type="EMBL" id="JWZX01002779">
    <property type="protein sequence ID" value="KOO26965.1"/>
    <property type="molecule type" value="Genomic_DNA"/>
</dbReference>
<dbReference type="CDD" id="cd00038">
    <property type="entry name" value="CAP_ED"/>
    <property type="match status" value="1"/>
</dbReference>
<evidence type="ECO:0000313" key="4">
    <source>
        <dbReference type="Proteomes" id="UP000037460"/>
    </source>
</evidence>
<dbReference type="SUPFAM" id="SSF51206">
    <property type="entry name" value="cAMP-binding domain-like"/>
    <property type="match status" value="1"/>
</dbReference>
<dbReference type="Pfam" id="PF00650">
    <property type="entry name" value="CRAL_TRIO"/>
    <property type="match status" value="1"/>
</dbReference>
<dbReference type="PROSITE" id="PS50042">
    <property type="entry name" value="CNMP_BINDING_3"/>
    <property type="match status" value="1"/>
</dbReference>
<evidence type="ECO:0000259" key="1">
    <source>
        <dbReference type="PROSITE" id="PS50042"/>
    </source>
</evidence>
<dbReference type="InterPro" id="IPR017850">
    <property type="entry name" value="Alkaline_phosphatase_core_sf"/>
</dbReference>
<dbReference type="PRINTS" id="PR00103">
    <property type="entry name" value="CAMPKINASE"/>
</dbReference>
<dbReference type="InterPro" id="IPR036865">
    <property type="entry name" value="CRAL-TRIO_dom_sf"/>
</dbReference>